<evidence type="ECO:0000259" key="1">
    <source>
        <dbReference type="PROSITE" id="PS51832"/>
    </source>
</evidence>
<dbReference type="OrthoDB" id="9759601at2"/>
<feature type="domain" description="HD-GYP" evidence="1">
    <location>
        <begin position="113"/>
        <end position="309"/>
    </location>
</feature>
<dbReference type="InterPro" id="IPR037522">
    <property type="entry name" value="HD_GYP_dom"/>
</dbReference>
<dbReference type="CDD" id="cd00077">
    <property type="entry name" value="HDc"/>
    <property type="match status" value="1"/>
</dbReference>
<dbReference type="SUPFAM" id="SSF109604">
    <property type="entry name" value="HD-domain/PDEase-like"/>
    <property type="match status" value="1"/>
</dbReference>
<dbReference type="GO" id="GO:0016740">
    <property type="term" value="F:transferase activity"/>
    <property type="evidence" value="ECO:0007669"/>
    <property type="project" value="UniProtKB-KW"/>
</dbReference>
<dbReference type="EMBL" id="OAOP01000011">
    <property type="protein sequence ID" value="SNX75280.1"/>
    <property type="molecule type" value="Genomic_DNA"/>
</dbReference>
<sequence length="363" mass="40568">MRLLSVRAVKPGMKLATPVKNEKNKTLVNKGIALTERMIKRLVELNIRYVYIDDEVSKGIEPVETISFAIRRKATSTIESTFRDITKKNQRHGTIVVEKATKPFKGIISELLKSIKGNQDIVTLMNDVIVYDEYIFSHSFNVTLYSLAVGIELKLSSNELELLGLGAILHDVGKMTVPTEILLKPGRLTDEEFEEVKKHAESGFQILRNIHTVPLVAAHCAYQHHERLDGSGYPRGLRDKEIHQLAKIIAVADVFDAVTSNRVYRGAMLPHEGLEVLYSGSGQLFDKNVVNAFRKAVAVYPIGISVTLNDGKKGIVSGYHHGLSERPILRIIEENGVQLSQPYSLDLKERKDLMIQKCGEDAS</sequence>
<dbReference type="RefSeq" id="WP_097160392.1">
    <property type="nucleotide sequence ID" value="NZ_JBEPMQ010000014.1"/>
</dbReference>
<evidence type="ECO:0000313" key="3">
    <source>
        <dbReference type="Proteomes" id="UP000219546"/>
    </source>
</evidence>
<dbReference type="NCBIfam" id="TIGR00277">
    <property type="entry name" value="HDIG"/>
    <property type="match status" value="1"/>
</dbReference>
<dbReference type="SMART" id="SM00471">
    <property type="entry name" value="HDc"/>
    <property type="match status" value="1"/>
</dbReference>
<evidence type="ECO:0000313" key="2">
    <source>
        <dbReference type="EMBL" id="SNX75280.1"/>
    </source>
</evidence>
<proteinExistence type="predicted"/>
<dbReference type="PANTHER" id="PTHR43155:SF2">
    <property type="entry name" value="CYCLIC DI-GMP PHOSPHODIESTERASE PA4108"/>
    <property type="match status" value="1"/>
</dbReference>
<dbReference type="InterPro" id="IPR003607">
    <property type="entry name" value="HD/PDEase_dom"/>
</dbReference>
<dbReference type="PANTHER" id="PTHR43155">
    <property type="entry name" value="CYCLIC DI-GMP PHOSPHODIESTERASE PA4108-RELATED"/>
    <property type="match status" value="1"/>
</dbReference>
<dbReference type="AlphaFoldDB" id="A0A285D641"/>
<dbReference type="Proteomes" id="UP000219546">
    <property type="component" value="Unassembled WGS sequence"/>
</dbReference>
<reference evidence="2 3" key="1">
    <citation type="submission" date="2017-08" db="EMBL/GenBank/DDBJ databases">
        <authorList>
            <person name="de Groot N.N."/>
        </authorList>
    </citation>
    <scope>NUCLEOTIDE SEQUENCE [LARGE SCALE GENOMIC DNA]</scope>
    <source>
        <strain evidence="2 3">JC228</strain>
    </source>
</reference>
<organism evidence="2 3">
    <name type="scientific">Bacillus oleivorans</name>
    <dbReference type="NCBI Taxonomy" id="1448271"/>
    <lineage>
        <taxon>Bacteria</taxon>
        <taxon>Bacillati</taxon>
        <taxon>Bacillota</taxon>
        <taxon>Bacilli</taxon>
        <taxon>Bacillales</taxon>
        <taxon>Bacillaceae</taxon>
        <taxon>Bacillus</taxon>
    </lineage>
</organism>
<gene>
    <name evidence="2" type="ORF">SAMN05877753_111129</name>
</gene>
<dbReference type="InterPro" id="IPR006675">
    <property type="entry name" value="HDIG_dom"/>
</dbReference>
<protein>
    <submittedName>
        <fullName evidence="2">Putative nucleotidyltransferase with HDIG domain</fullName>
    </submittedName>
</protein>
<keyword evidence="3" id="KW-1185">Reference proteome</keyword>
<name>A0A285D641_9BACI</name>
<dbReference type="Gene3D" id="1.10.3210.10">
    <property type="entry name" value="Hypothetical protein af1432"/>
    <property type="match status" value="1"/>
</dbReference>
<dbReference type="Pfam" id="PF13487">
    <property type="entry name" value="HD_5"/>
    <property type="match status" value="1"/>
</dbReference>
<keyword evidence="2" id="KW-0808">Transferase</keyword>
<accession>A0A285D641</accession>
<dbReference type="PROSITE" id="PS51832">
    <property type="entry name" value="HD_GYP"/>
    <property type="match status" value="1"/>
</dbReference>